<accession>S6BP62</accession>
<evidence type="ECO:0000313" key="2">
    <source>
        <dbReference type="EMBL" id="BAN65942.1"/>
    </source>
</evidence>
<feature type="compositionally biased region" description="Polar residues" evidence="1">
    <location>
        <begin position="31"/>
        <end position="46"/>
    </location>
</feature>
<proteinExistence type="evidence at transcript level"/>
<evidence type="ECO:0000256" key="1">
    <source>
        <dbReference type="SAM" id="MobiDB-lite"/>
    </source>
</evidence>
<feature type="region of interest" description="Disordered" evidence="1">
    <location>
        <begin position="58"/>
        <end position="99"/>
    </location>
</feature>
<dbReference type="VEuPathDB" id="PiroplasmaDB:BBOV_III005250"/>
<protein>
    <submittedName>
        <fullName evidence="2">Uncharacterized protein</fullName>
    </submittedName>
</protein>
<gene>
    <name evidence="2" type="primary">BBOV_III005250</name>
</gene>
<feature type="region of interest" description="Disordered" evidence="1">
    <location>
        <begin position="1"/>
        <end position="46"/>
    </location>
</feature>
<feature type="compositionally biased region" description="Polar residues" evidence="1">
    <location>
        <begin position="1"/>
        <end position="11"/>
    </location>
</feature>
<organism evidence="2">
    <name type="scientific">Babesia bovis</name>
    <dbReference type="NCBI Taxonomy" id="5865"/>
    <lineage>
        <taxon>Eukaryota</taxon>
        <taxon>Sar</taxon>
        <taxon>Alveolata</taxon>
        <taxon>Apicomplexa</taxon>
        <taxon>Aconoidasida</taxon>
        <taxon>Piroplasmida</taxon>
        <taxon>Babesiidae</taxon>
        <taxon>Babesia</taxon>
    </lineage>
</organism>
<dbReference type="EMBL" id="AK442148">
    <property type="protein sequence ID" value="BAN65942.1"/>
    <property type="molecule type" value="mRNA"/>
</dbReference>
<name>S6BP62_BABBO</name>
<dbReference type="AlphaFoldDB" id="S6BP62"/>
<sequence>MVSVTASNRARGSSKRSGTHLSLRERLMANGTYTSSGVSQGNNQGTVPLFSPIKVIDDPEPFTKPVKKPSQPRQQKVPGARKGRLSQVKAGTKSKYSTDRFSFTRDPKEATRIKDSSESLLSRLTSDASDSAVVQVLDTSSMEASSDSRVEFGDASCTPLFNHPSGAGYGIMHIGPSSRFGPMVNTRGVMVLVVIESDDRKLFYDGFNLVGKSRLHCPRQSHILVLPDDVFMLINESSTSEARVLMVSCRKDSADFHIEQHVKGAILSPSR</sequence>
<reference evidence="2" key="1">
    <citation type="journal article" date="2014" name="BMC Genomics">
        <title>The Babesia bovis gene and promoter model: an update from full-length EST analysis.</title>
        <authorList>
            <person name="Yamagishi J."/>
            <person name="Wakaguri H."/>
            <person name="Yokoyama N."/>
            <person name="Yamashita R."/>
            <person name="Suzuki Y."/>
            <person name="Xuan X."/>
            <person name="Igarashi I."/>
        </authorList>
    </citation>
    <scope>NUCLEOTIDE SEQUENCE</scope>
    <source>
        <strain evidence="2">Texas</strain>
    </source>
</reference>